<dbReference type="Pfam" id="PF00561">
    <property type="entry name" value="Abhydrolase_1"/>
    <property type="match status" value="1"/>
</dbReference>
<feature type="domain" description="AB hydrolase-1" evidence="4">
    <location>
        <begin position="93"/>
        <end position="312"/>
    </location>
</feature>
<dbReference type="PANTHER" id="PTHR43248">
    <property type="entry name" value="2-SUCCINYL-6-HYDROXY-2,4-CYCLOHEXADIENE-1-CARBOXYLATE SYNTHASE"/>
    <property type="match status" value="1"/>
</dbReference>
<evidence type="ECO:0000313" key="7">
    <source>
        <dbReference type="Proteomes" id="UP000754883"/>
    </source>
</evidence>
<keyword evidence="2" id="KW-0378">Hydrolase</keyword>
<feature type="chain" id="PRO_5040239533" description="AB hydrolase-1 domain-containing protein" evidence="3">
    <location>
        <begin position="28"/>
        <end position="515"/>
    </location>
</feature>
<dbReference type="AlphaFoldDB" id="A0A9N9UJV4"/>
<sequence>MVGILNLRFFSRVLIYSLSLHIWTAFAQNTTSNGTAPTIRWSACPSGIPPGVDCGSVAVPLSYKPGNSTAADGNQTVSLFLTRLNSTGNGTQNPLFFNPGGPGVGASTLVAAGQFVPNFGVSDAVRRVYTIIGLDPRGVGYSTPIKCDPNLFNQRIRTFVSDNASYQALVNYNRQFGQSCANLTGPLLNNLDTVHVAKDHELVRRALNATKFNLLGLSYGTLLGQQYLSLFPNTVGRMALDGPVDHSQSEPSALLTESSTYEATLNQFFQWCDTNNTCALNGNSNGTRQTFVDLLLKADASPIPAPSCNGTCQPNVTGEDIRYNVQSYLQFVDLSYASNWTGLGAALLEASNGNATALSTPLALTQNATSIEGSPFSYLAIGCQDWLHQARSAVDLELRLQAVQPFAPLTAGATQTYYYQSRCLGWPANVTNGQALLNTTITQRAPPVLIAHSVYDPSCSSVWADGVRQQLPNAVSITRNGSGHLSHFLLGDTRAVLDTFLANGTLPPDGSIYQS</sequence>
<name>A0A9N9UJV4_9HYPO</name>
<reference evidence="6 7" key="2">
    <citation type="submission" date="2021-10" db="EMBL/GenBank/DDBJ databases">
        <authorList>
            <person name="Piombo E."/>
        </authorList>
    </citation>
    <scope>NUCLEOTIDE SEQUENCE [LARGE SCALE GENOMIC DNA]</scope>
</reference>
<accession>A0A9N9UJV4</accession>
<organism evidence="6 7">
    <name type="scientific">Clonostachys byssicola</name>
    <dbReference type="NCBI Taxonomy" id="160290"/>
    <lineage>
        <taxon>Eukaryota</taxon>
        <taxon>Fungi</taxon>
        <taxon>Dikarya</taxon>
        <taxon>Ascomycota</taxon>
        <taxon>Pezizomycotina</taxon>
        <taxon>Sordariomycetes</taxon>
        <taxon>Hypocreomycetidae</taxon>
        <taxon>Hypocreales</taxon>
        <taxon>Bionectriaceae</taxon>
        <taxon>Clonostachys</taxon>
    </lineage>
</organism>
<dbReference type="PANTHER" id="PTHR43248:SF30">
    <property type="entry name" value="AB HYDROLASE-1 DOMAIN-CONTAINING PROTEIN"/>
    <property type="match status" value="1"/>
</dbReference>
<dbReference type="Proteomes" id="UP000754883">
    <property type="component" value="Unassembled WGS sequence"/>
</dbReference>
<dbReference type="Pfam" id="PF08386">
    <property type="entry name" value="Abhydrolase_4"/>
    <property type="match status" value="1"/>
</dbReference>
<dbReference type="EMBL" id="CABFNO020001467">
    <property type="protein sequence ID" value="CAG9989512.1"/>
    <property type="molecule type" value="Genomic_DNA"/>
</dbReference>
<dbReference type="InterPro" id="IPR013595">
    <property type="entry name" value="Pept_S33_TAP-like_C"/>
</dbReference>
<keyword evidence="7" id="KW-1185">Reference proteome</keyword>
<evidence type="ECO:0000313" key="6">
    <source>
        <dbReference type="EMBL" id="CAG9989512.1"/>
    </source>
</evidence>
<comment type="similarity">
    <text evidence="1">Belongs to the peptidase S33 family.</text>
</comment>
<evidence type="ECO:0000259" key="4">
    <source>
        <dbReference type="Pfam" id="PF00561"/>
    </source>
</evidence>
<keyword evidence="3" id="KW-0732">Signal</keyword>
<dbReference type="InterPro" id="IPR051601">
    <property type="entry name" value="Serine_prot/Carboxylest_S33"/>
</dbReference>
<reference evidence="7" key="1">
    <citation type="submission" date="2019-06" db="EMBL/GenBank/DDBJ databases">
        <authorList>
            <person name="Broberg M."/>
        </authorList>
    </citation>
    <scope>NUCLEOTIDE SEQUENCE [LARGE SCALE GENOMIC DNA]</scope>
</reference>
<dbReference type="OrthoDB" id="425534at2759"/>
<comment type="caution">
    <text evidence="6">The sequence shown here is derived from an EMBL/GenBank/DDBJ whole genome shotgun (WGS) entry which is preliminary data.</text>
</comment>
<evidence type="ECO:0000256" key="3">
    <source>
        <dbReference type="SAM" id="SignalP"/>
    </source>
</evidence>
<dbReference type="GO" id="GO:0016787">
    <property type="term" value="F:hydrolase activity"/>
    <property type="evidence" value="ECO:0007669"/>
    <property type="project" value="UniProtKB-KW"/>
</dbReference>
<evidence type="ECO:0000256" key="1">
    <source>
        <dbReference type="ARBA" id="ARBA00010088"/>
    </source>
</evidence>
<dbReference type="InterPro" id="IPR029058">
    <property type="entry name" value="AB_hydrolase_fold"/>
</dbReference>
<proteinExistence type="inferred from homology"/>
<evidence type="ECO:0000256" key="2">
    <source>
        <dbReference type="ARBA" id="ARBA00022801"/>
    </source>
</evidence>
<evidence type="ECO:0008006" key="8">
    <source>
        <dbReference type="Google" id="ProtNLM"/>
    </source>
</evidence>
<dbReference type="InterPro" id="IPR000073">
    <property type="entry name" value="AB_hydrolase_1"/>
</dbReference>
<gene>
    <name evidence="6" type="ORF">CBYS24578_00005207</name>
</gene>
<evidence type="ECO:0000259" key="5">
    <source>
        <dbReference type="Pfam" id="PF08386"/>
    </source>
</evidence>
<dbReference type="Gene3D" id="3.40.50.1820">
    <property type="entry name" value="alpha/beta hydrolase"/>
    <property type="match status" value="1"/>
</dbReference>
<feature type="domain" description="Peptidase S33 tripeptidyl aminopeptidase-like C-terminal" evidence="5">
    <location>
        <begin position="412"/>
        <end position="510"/>
    </location>
</feature>
<protein>
    <recommendedName>
        <fullName evidence="8">AB hydrolase-1 domain-containing protein</fullName>
    </recommendedName>
</protein>
<dbReference type="SUPFAM" id="SSF53474">
    <property type="entry name" value="alpha/beta-Hydrolases"/>
    <property type="match status" value="1"/>
</dbReference>
<feature type="signal peptide" evidence="3">
    <location>
        <begin position="1"/>
        <end position="27"/>
    </location>
</feature>